<dbReference type="Gene3D" id="1.10.10.60">
    <property type="entry name" value="Homeodomain-like"/>
    <property type="match status" value="1"/>
</dbReference>
<feature type="compositionally biased region" description="Basic and acidic residues" evidence="11">
    <location>
        <begin position="290"/>
        <end position="300"/>
    </location>
</feature>
<feature type="region of interest" description="Disordered" evidence="11">
    <location>
        <begin position="290"/>
        <end position="313"/>
    </location>
</feature>
<dbReference type="PANTHER" id="PTHR10815:SF14">
    <property type="entry name" value="BIFUNCTIONAL TRANSCRIPTIONAL ACTIVATOR_DNA REPAIR ENZYME ADA"/>
    <property type="match status" value="1"/>
</dbReference>
<dbReference type="EC" id="2.1.1.63" evidence="3"/>
<dbReference type="Pfam" id="PF01035">
    <property type="entry name" value="DNA_binding_1"/>
    <property type="match status" value="1"/>
</dbReference>
<dbReference type="OMA" id="RFAIGQC"/>
<dbReference type="InterPro" id="IPR036217">
    <property type="entry name" value="MethylDNA_cys_MeTrfase_DNAb"/>
</dbReference>
<evidence type="ECO:0000256" key="1">
    <source>
        <dbReference type="ARBA" id="ARBA00001286"/>
    </source>
</evidence>
<evidence type="ECO:0000256" key="7">
    <source>
        <dbReference type="ARBA" id="ARBA00023015"/>
    </source>
</evidence>
<dbReference type="GO" id="GO:0006281">
    <property type="term" value="P:DNA repair"/>
    <property type="evidence" value="ECO:0007669"/>
    <property type="project" value="UniProtKB-KW"/>
</dbReference>
<dbReference type="Gene3D" id="3.30.160.70">
    <property type="entry name" value="Methylated DNA-protein cysteine methyltransferase domain"/>
    <property type="match status" value="1"/>
</dbReference>
<gene>
    <name evidence="13" type="ORF">DGD08_00590</name>
</gene>
<comment type="catalytic activity">
    <reaction evidence="10">
        <text>a 6-O-methyl-2'-deoxyguanosine in DNA + L-cysteinyl-[protein] = S-methyl-L-cysteinyl-[protein] + a 2'-deoxyguanosine in DNA</text>
        <dbReference type="Rhea" id="RHEA:24000"/>
        <dbReference type="Rhea" id="RHEA-COMP:10131"/>
        <dbReference type="Rhea" id="RHEA-COMP:10132"/>
        <dbReference type="Rhea" id="RHEA-COMP:11367"/>
        <dbReference type="Rhea" id="RHEA-COMP:11368"/>
        <dbReference type="ChEBI" id="CHEBI:29950"/>
        <dbReference type="ChEBI" id="CHEBI:82612"/>
        <dbReference type="ChEBI" id="CHEBI:85445"/>
        <dbReference type="ChEBI" id="CHEBI:85448"/>
        <dbReference type="EC" id="2.1.1.63"/>
    </reaction>
</comment>
<protein>
    <recommendedName>
        <fullName evidence="3">methylated-DNA--[protein]-cysteine S-methyltransferase</fullName>
        <ecNumber evidence="3">2.1.1.63</ecNumber>
    </recommendedName>
</protein>
<dbReference type="NCBIfam" id="TIGR00589">
    <property type="entry name" value="ogt"/>
    <property type="match status" value="1"/>
</dbReference>
<dbReference type="InterPro" id="IPR018060">
    <property type="entry name" value="HTH_AraC"/>
</dbReference>
<dbReference type="EMBL" id="DPIY01000001">
    <property type="protein sequence ID" value="HCT55687.1"/>
    <property type="molecule type" value="Genomic_DNA"/>
</dbReference>
<keyword evidence="9" id="KW-0234">DNA repair</keyword>
<dbReference type="SUPFAM" id="SSF53155">
    <property type="entry name" value="Methylated DNA-protein cysteine methyltransferase domain"/>
    <property type="match status" value="1"/>
</dbReference>
<evidence type="ECO:0000256" key="5">
    <source>
        <dbReference type="ARBA" id="ARBA00022679"/>
    </source>
</evidence>
<evidence type="ECO:0000313" key="13">
    <source>
        <dbReference type="EMBL" id="HCT55687.1"/>
    </source>
</evidence>
<evidence type="ECO:0000256" key="6">
    <source>
        <dbReference type="ARBA" id="ARBA00022763"/>
    </source>
</evidence>
<feature type="domain" description="HTH araC/xylS-type" evidence="12">
    <location>
        <begin position="25"/>
        <end position="122"/>
    </location>
</feature>
<dbReference type="Pfam" id="PF12833">
    <property type="entry name" value="HTH_18"/>
    <property type="match status" value="1"/>
</dbReference>
<dbReference type="SUPFAM" id="SSF46689">
    <property type="entry name" value="Homeodomain-like"/>
    <property type="match status" value="1"/>
</dbReference>
<proteinExistence type="inferred from homology"/>
<dbReference type="Gene3D" id="1.10.10.10">
    <property type="entry name" value="Winged helix-like DNA-binding domain superfamily/Winged helix DNA-binding domain"/>
    <property type="match status" value="1"/>
</dbReference>
<dbReference type="InterPro" id="IPR036388">
    <property type="entry name" value="WH-like_DNA-bd_sf"/>
</dbReference>
<evidence type="ECO:0000256" key="3">
    <source>
        <dbReference type="ARBA" id="ARBA00011918"/>
    </source>
</evidence>
<evidence type="ECO:0000313" key="14">
    <source>
        <dbReference type="Proteomes" id="UP000264071"/>
    </source>
</evidence>
<dbReference type="GO" id="GO:0032259">
    <property type="term" value="P:methylation"/>
    <property type="evidence" value="ECO:0007669"/>
    <property type="project" value="UniProtKB-KW"/>
</dbReference>
<dbReference type="CDD" id="cd06445">
    <property type="entry name" value="ATase"/>
    <property type="match status" value="1"/>
</dbReference>
<keyword evidence="6" id="KW-0227">DNA damage</keyword>
<evidence type="ECO:0000256" key="9">
    <source>
        <dbReference type="ARBA" id="ARBA00023204"/>
    </source>
</evidence>
<keyword evidence="4 13" id="KW-0489">Methyltransferase</keyword>
<dbReference type="GO" id="GO:0043565">
    <property type="term" value="F:sequence-specific DNA binding"/>
    <property type="evidence" value="ECO:0007669"/>
    <property type="project" value="InterPro"/>
</dbReference>
<evidence type="ECO:0000256" key="8">
    <source>
        <dbReference type="ARBA" id="ARBA00023163"/>
    </source>
</evidence>
<comment type="catalytic activity">
    <reaction evidence="1">
        <text>a 4-O-methyl-thymidine in DNA + L-cysteinyl-[protein] = a thymidine in DNA + S-methyl-L-cysteinyl-[protein]</text>
        <dbReference type="Rhea" id="RHEA:53428"/>
        <dbReference type="Rhea" id="RHEA-COMP:10131"/>
        <dbReference type="Rhea" id="RHEA-COMP:10132"/>
        <dbReference type="Rhea" id="RHEA-COMP:13555"/>
        <dbReference type="Rhea" id="RHEA-COMP:13556"/>
        <dbReference type="ChEBI" id="CHEBI:29950"/>
        <dbReference type="ChEBI" id="CHEBI:82612"/>
        <dbReference type="ChEBI" id="CHEBI:137386"/>
        <dbReference type="ChEBI" id="CHEBI:137387"/>
        <dbReference type="EC" id="2.1.1.63"/>
    </reaction>
</comment>
<organism evidence="13 14">
    <name type="scientific">Gemmatimonas aurantiaca</name>
    <dbReference type="NCBI Taxonomy" id="173480"/>
    <lineage>
        <taxon>Bacteria</taxon>
        <taxon>Pseudomonadati</taxon>
        <taxon>Gemmatimonadota</taxon>
        <taxon>Gemmatimonadia</taxon>
        <taxon>Gemmatimonadales</taxon>
        <taxon>Gemmatimonadaceae</taxon>
        <taxon>Gemmatimonas</taxon>
    </lineage>
</organism>
<evidence type="ECO:0000256" key="4">
    <source>
        <dbReference type="ARBA" id="ARBA00022603"/>
    </source>
</evidence>
<comment type="similarity">
    <text evidence="2">Belongs to the MGMT family.</text>
</comment>
<name>A0A3D4V5U4_9BACT</name>
<evidence type="ECO:0000256" key="2">
    <source>
        <dbReference type="ARBA" id="ARBA00008711"/>
    </source>
</evidence>
<dbReference type="GO" id="GO:0003700">
    <property type="term" value="F:DNA-binding transcription factor activity"/>
    <property type="evidence" value="ECO:0007669"/>
    <property type="project" value="InterPro"/>
</dbReference>
<keyword evidence="8" id="KW-0804">Transcription</keyword>
<dbReference type="InterPro" id="IPR036631">
    <property type="entry name" value="MGMT_N_sf"/>
</dbReference>
<dbReference type="InterPro" id="IPR009057">
    <property type="entry name" value="Homeodomain-like_sf"/>
</dbReference>
<evidence type="ECO:0000256" key="11">
    <source>
        <dbReference type="SAM" id="MobiDB-lite"/>
    </source>
</evidence>
<dbReference type="PROSITE" id="PS01124">
    <property type="entry name" value="HTH_ARAC_FAMILY_2"/>
    <property type="match status" value="1"/>
</dbReference>
<feature type="compositionally biased region" description="Low complexity" evidence="11">
    <location>
        <begin position="302"/>
        <end position="313"/>
    </location>
</feature>
<keyword evidence="5 13" id="KW-0808">Transferase</keyword>
<reference evidence="13 14" key="1">
    <citation type="journal article" date="2018" name="Nat. Biotechnol.">
        <title>A standardized bacterial taxonomy based on genome phylogeny substantially revises the tree of life.</title>
        <authorList>
            <person name="Parks D.H."/>
            <person name="Chuvochina M."/>
            <person name="Waite D.W."/>
            <person name="Rinke C."/>
            <person name="Skarshewski A."/>
            <person name="Chaumeil P.A."/>
            <person name="Hugenholtz P."/>
        </authorList>
    </citation>
    <scope>NUCLEOTIDE SEQUENCE [LARGE SCALE GENOMIC DNA]</scope>
    <source>
        <strain evidence="13">UBA8844</strain>
    </source>
</reference>
<sequence>MPNSRSSSSPAIRPAPSPEVAARMRHVAEYIASHADEPLPLARLARQADMSATHLQRTFTQVIGVSPKAYQSAQRLEQFKRRLREGDAVLDATFGAGYGSTSRVYEQVTGGLGMTPSAYRSGGAGESIVYAVRETGMGLLLMAATTRGVCLVEFGDSDAALVARLTDEFPRAQLEPAGDTARAPLDAWMAALDAHMVQGAPRPDLPLDVRGTAFQVKVWRFLMHVKPGEVVSYTELAAGIGHPRAVRAVGSACGANRLAVLIPCHRALRGDGSLGGYRWGLDRKRTLLDRERRSAAEHSSRSHAQSSGALADG</sequence>
<accession>A0A3D4V5U4</accession>
<evidence type="ECO:0000256" key="10">
    <source>
        <dbReference type="ARBA" id="ARBA00049348"/>
    </source>
</evidence>
<dbReference type="InterPro" id="IPR014048">
    <property type="entry name" value="MethylDNA_cys_MeTrfase_DNA-bd"/>
</dbReference>
<dbReference type="SUPFAM" id="SSF46767">
    <property type="entry name" value="Methylated DNA-protein cysteine methyltransferase, C-terminal domain"/>
    <property type="match status" value="1"/>
</dbReference>
<dbReference type="PANTHER" id="PTHR10815">
    <property type="entry name" value="METHYLATED-DNA--PROTEIN-CYSTEINE METHYLTRANSFERASE"/>
    <property type="match status" value="1"/>
</dbReference>
<comment type="caution">
    <text evidence="13">The sequence shown here is derived from an EMBL/GenBank/DDBJ whole genome shotgun (WGS) entry which is preliminary data.</text>
</comment>
<dbReference type="GO" id="GO:0003908">
    <property type="term" value="F:methylated-DNA-[protein]-cysteine S-methyltransferase activity"/>
    <property type="evidence" value="ECO:0007669"/>
    <property type="project" value="UniProtKB-EC"/>
</dbReference>
<dbReference type="FunFam" id="1.10.10.10:FF:000214">
    <property type="entry name" value="Methylated-DNA--protein-cysteine methyltransferase"/>
    <property type="match status" value="1"/>
</dbReference>
<dbReference type="AlphaFoldDB" id="A0A3D4V5U4"/>
<dbReference type="Proteomes" id="UP000264071">
    <property type="component" value="Unassembled WGS sequence"/>
</dbReference>
<evidence type="ECO:0000259" key="12">
    <source>
        <dbReference type="PROSITE" id="PS01124"/>
    </source>
</evidence>
<keyword evidence="7" id="KW-0805">Transcription regulation</keyword>
<dbReference type="SMART" id="SM00342">
    <property type="entry name" value="HTH_ARAC"/>
    <property type="match status" value="1"/>
</dbReference>